<evidence type="ECO:0000259" key="6">
    <source>
        <dbReference type="PROSITE" id="PS50089"/>
    </source>
</evidence>
<evidence type="ECO:0000256" key="5">
    <source>
        <dbReference type="SAM" id="Phobius"/>
    </source>
</evidence>
<evidence type="ECO:0000313" key="7">
    <source>
        <dbReference type="EMBL" id="CAE8649938.1"/>
    </source>
</evidence>
<dbReference type="Pfam" id="PF17123">
    <property type="entry name" value="zf-RING_11"/>
    <property type="match status" value="1"/>
</dbReference>
<sequence length="150" mass="16727">MDDMKIVFVAMLAMIYAGITYAVRMLFRSRRDETGGMKASRDRDAFALFTLAELAELTFPEVGVLDEPMCNICLDVVVPKQPARKLSCGHAFHAGCISSWWKCSLQSSHGKVSCPSCRTDLKVCSSVISGKKQQQQQLLPREDSMSIFRV</sequence>
<proteinExistence type="predicted"/>
<accession>A0A813IG18</accession>
<keyword evidence="5" id="KW-0812">Transmembrane</keyword>
<keyword evidence="1" id="KW-0479">Metal-binding</keyword>
<dbReference type="CDD" id="cd16448">
    <property type="entry name" value="RING-H2"/>
    <property type="match status" value="1"/>
</dbReference>
<feature type="transmembrane region" description="Helical" evidence="5">
    <location>
        <begin position="6"/>
        <end position="27"/>
    </location>
</feature>
<comment type="caution">
    <text evidence="7">The sequence shown here is derived from an EMBL/GenBank/DDBJ whole genome shotgun (WGS) entry which is preliminary data.</text>
</comment>
<reference evidence="7" key="1">
    <citation type="submission" date="2021-02" db="EMBL/GenBank/DDBJ databases">
        <authorList>
            <person name="Dougan E. K."/>
            <person name="Rhodes N."/>
            <person name="Thang M."/>
            <person name="Chan C."/>
        </authorList>
    </citation>
    <scope>NUCLEOTIDE SEQUENCE</scope>
</reference>
<evidence type="ECO:0000256" key="4">
    <source>
        <dbReference type="PROSITE-ProRule" id="PRU00175"/>
    </source>
</evidence>
<evidence type="ECO:0000256" key="3">
    <source>
        <dbReference type="ARBA" id="ARBA00022833"/>
    </source>
</evidence>
<keyword evidence="3" id="KW-0862">Zinc</keyword>
<dbReference type="PANTHER" id="PTHR45798">
    <property type="entry name" value="RING-H2 FINGER PROTEIN ATL61-RELATED-RELATED"/>
    <property type="match status" value="1"/>
</dbReference>
<protein>
    <recommendedName>
        <fullName evidence="6">RING-type domain-containing protein</fullName>
    </recommendedName>
</protein>
<dbReference type="PROSITE" id="PS50089">
    <property type="entry name" value="ZF_RING_2"/>
    <property type="match status" value="1"/>
</dbReference>
<gene>
    <name evidence="7" type="ORF">PGLA2088_LOCUS7869</name>
</gene>
<dbReference type="GO" id="GO:0008270">
    <property type="term" value="F:zinc ion binding"/>
    <property type="evidence" value="ECO:0007669"/>
    <property type="project" value="UniProtKB-KW"/>
</dbReference>
<keyword evidence="5" id="KW-1133">Transmembrane helix</keyword>
<dbReference type="EMBL" id="CAJNNW010008338">
    <property type="protein sequence ID" value="CAE8649938.1"/>
    <property type="molecule type" value="Genomic_DNA"/>
</dbReference>
<dbReference type="InterPro" id="IPR052788">
    <property type="entry name" value="RING-type_E3_ligase_ATL"/>
</dbReference>
<dbReference type="AlphaFoldDB" id="A0A813IG18"/>
<organism evidence="7 8">
    <name type="scientific">Polarella glacialis</name>
    <name type="common">Dinoflagellate</name>
    <dbReference type="NCBI Taxonomy" id="89957"/>
    <lineage>
        <taxon>Eukaryota</taxon>
        <taxon>Sar</taxon>
        <taxon>Alveolata</taxon>
        <taxon>Dinophyceae</taxon>
        <taxon>Suessiales</taxon>
        <taxon>Suessiaceae</taxon>
        <taxon>Polarella</taxon>
    </lineage>
</organism>
<evidence type="ECO:0000256" key="2">
    <source>
        <dbReference type="ARBA" id="ARBA00022771"/>
    </source>
</evidence>
<dbReference type="SMART" id="SM00184">
    <property type="entry name" value="RING"/>
    <property type="match status" value="1"/>
</dbReference>
<feature type="domain" description="RING-type" evidence="6">
    <location>
        <begin position="70"/>
        <end position="118"/>
    </location>
</feature>
<dbReference type="PANTHER" id="PTHR45798:SF97">
    <property type="entry name" value="ALCOHOL-SENSITIVE RING FINGER PROTEIN 1"/>
    <property type="match status" value="1"/>
</dbReference>
<evidence type="ECO:0000313" key="8">
    <source>
        <dbReference type="Proteomes" id="UP000626109"/>
    </source>
</evidence>
<dbReference type="Gene3D" id="3.30.40.10">
    <property type="entry name" value="Zinc/RING finger domain, C3HC4 (zinc finger)"/>
    <property type="match status" value="1"/>
</dbReference>
<dbReference type="Proteomes" id="UP000626109">
    <property type="component" value="Unassembled WGS sequence"/>
</dbReference>
<keyword evidence="5" id="KW-0472">Membrane</keyword>
<evidence type="ECO:0000256" key="1">
    <source>
        <dbReference type="ARBA" id="ARBA00022723"/>
    </source>
</evidence>
<keyword evidence="2 4" id="KW-0863">Zinc-finger</keyword>
<dbReference type="SUPFAM" id="SSF57850">
    <property type="entry name" value="RING/U-box"/>
    <property type="match status" value="1"/>
</dbReference>
<dbReference type="InterPro" id="IPR001841">
    <property type="entry name" value="Znf_RING"/>
</dbReference>
<name>A0A813IG18_POLGL</name>
<dbReference type="InterPro" id="IPR013083">
    <property type="entry name" value="Znf_RING/FYVE/PHD"/>
</dbReference>